<organism evidence="2 3">
    <name type="scientific">Lentibacillus populi</name>
    <dbReference type="NCBI Taxonomy" id="1827502"/>
    <lineage>
        <taxon>Bacteria</taxon>
        <taxon>Bacillati</taxon>
        <taxon>Bacillota</taxon>
        <taxon>Bacilli</taxon>
        <taxon>Bacillales</taxon>
        <taxon>Bacillaceae</taxon>
        <taxon>Lentibacillus</taxon>
    </lineage>
</organism>
<dbReference type="Proteomes" id="UP000621492">
    <property type="component" value="Unassembled WGS sequence"/>
</dbReference>
<name>A0A9W5X873_9BACI</name>
<dbReference type="AlphaFoldDB" id="A0A9W5X873"/>
<protein>
    <recommendedName>
        <fullName evidence="1">HTH cro/C1-type domain-containing protein</fullName>
    </recommendedName>
</protein>
<dbReference type="EMBL" id="BMJD01000077">
    <property type="protein sequence ID" value="GGB62674.1"/>
    <property type="molecule type" value="Genomic_DNA"/>
</dbReference>
<dbReference type="InterPro" id="IPR001387">
    <property type="entry name" value="Cro/C1-type_HTH"/>
</dbReference>
<dbReference type="SMART" id="SM00530">
    <property type="entry name" value="HTH_XRE"/>
    <property type="match status" value="1"/>
</dbReference>
<dbReference type="Gene3D" id="1.10.260.40">
    <property type="entry name" value="lambda repressor-like DNA-binding domains"/>
    <property type="match status" value="1"/>
</dbReference>
<sequence>MTTQIRHVLIGFRKSIGSQQIVASDLGISRQYLGAIEKGTRNPTVKLMVKMSNYFGVSEKKLFPDLFLQMNATKRCILKSN</sequence>
<dbReference type="InterPro" id="IPR010982">
    <property type="entry name" value="Lambda_DNA-bd_dom_sf"/>
</dbReference>
<reference evidence="2" key="1">
    <citation type="journal article" date="2014" name="Int. J. Syst. Evol. Microbiol.">
        <title>Complete genome sequence of Corynebacterium casei LMG S-19264T (=DSM 44701T), isolated from a smear-ripened cheese.</title>
        <authorList>
            <consortium name="US DOE Joint Genome Institute (JGI-PGF)"/>
            <person name="Walter F."/>
            <person name="Albersmeier A."/>
            <person name="Kalinowski J."/>
            <person name="Ruckert C."/>
        </authorList>
    </citation>
    <scope>NUCLEOTIDE SEQUENCE</scope>
    <source>
        <strain evidence="2">CGMCC 1.15454</strain>
    </source>
</reference>
<dbReference type="SUPFAM" id="SSF47413">
    <property type="entry name" value="lambda repressor-like DNA-binding domains"/>
    <property type="match status" value="1"/>
</dbReference>
<accession>A0A9W5X873</accession>
<gene>
    <name evidence="2" type="ORF">GCM10011409_44810</name>
</gene>
<dbReference type="RefSeq" id="WP_286171347.1">
    <property type="nucleotide sequence ID" value="NZ_BMJD01000077.1"/>
</dbReference>
<evidence type="ECO:0000313" key="2">
    <source>
        <dbReference type="EMBL" id="GGB62674.1"/>
    </source>
</evidence>
<dbReference type="CDD" id="cd00093">
    <property type="entry name" value="HTH_XRE"/>
    <property type="match status" value="1"/>
</dbReference>
<keyword evidence="3" id="KW-1185">Reference proteome</keyword>
<reference evidence="2" key="2">
    <citation type="submission" date="2020-09" db="EMBL/GenBank/DDBJ databases">
        <authorList>
            <person name="Sun Q."/>
            <person name="Zhou Y."/>
        </authorList>
    </citation>
    <scope>NUCLEOTIDE SEQUENCE</scope>
    <source>
        <strain evidence="2">CGMCC 1.15454</strain>
    </source>
</reference>
<dbReference type="GO" id="GO:0003677">
    <property type="term" value="F:DNA binding"/>
    <property type="evidence" value="ECO:0007669"/>
    <property type="project" value="InterPro"/>
</dbReference>
<feature type="domain" description="HTH cro/C1-type" evidence="1">
    <location>
        <begin position="18"/>
        <end position="62"/>
    </location>
</feature>
<evidence type="ECO:0000259" key="1">
    <source>
        <dbReference type="PROSITE" id="PS50943"/>
    </source>
</evidence>
<dbReference type="Pfam" id="PF01381">
    <property type="entry name" value="HTH_3"/>
    <property type="match status" value="1"/>
</dbReference>
<proteinExistence type="predicted"/>
<dbReference type="PROSITE" id="PS50943">
    <property type="entry name" value="HTH_CROC1"/>
    <property type="match status" value="1"/>
</dbReference>
<comment type="caution">
    <text evidence="2">The sequence shown here is derived from an EMBL/GenBank/DDBJ whole genome shotgun (WGS) entry which is preliminary data.</text>
</comment>
<evidence type="ECO:0000313" key="3">
    <source>
        <dbReference type="Proteomes" id="UP000621492"/>
    </source>
</evidence>